<evidence type="ECO:0000256" key="3">
    <source>
        <dbReference type="ARBA" id="ARBA00022448"/>
    </source>
</evidence>
<dbReference type="Pfam" id="PF22461">
    <property type="entry name" value="SLBB_2"/>
    <property type="match status" value="1"/>
</dbReference>
<dbReference type="GO" id="GO:0009279">
    <property type="term" value="C:cell outer membrane"/>
    <property type="evidence" value="ECO:0007669"/>
    <property type="project" value="UniProtKB-SubCell"/>
</dbReference>
<keyword evidence="11 15" id="KW-0472">Membrane</keyword>
<evidence type="ECO:0000256" key="8">
    <source>
        <dbReference type="ARBA" id="ARBA00023047"/>
    </source>
</evidence>
<evidence type="ECO:0000256" key="14">
    <source>
        <dbReference type="ARBA" id="ARBA00023288"/>
    </source>
</evidence>
<sequence length="273" mass="30347">MKKYNLPLIALLMVCLSLVSCKSSKTMAYFRNADSIQSSIYNMDYALKIVPADQLKVLISSVVPEATEAFRVGETRYTTTDGSQYMNQSTTLTEEYSLYTVDKNGEIIVPVIGALKVAGLSTLEATALLREKVAEHVQDPIVRVELASFRVNVLGEVKNPGVQTVKTERYTVLDALAGAGDMTMYGMRENVMVIREENGERTFHRLDLRDANSVNSPYFYLRQNDVVYVEPNAVRVVNAEYNQNNSFKISIVSAVISAVSVIASLMISLFINK</sequence>
<keyword evidence="4" id="KW-1134">Transmembrane beta strand</keyword>
<feature type="signal peptide" evidence="16">
    <location>
        <begin position="1"/>
        <end position="28"/>
    </location>
</feature>
<keyword evidence="10" id="KW-0626">Porin</keyword>
<keyword evidence="9" id="KW-0406">Ion transport</keyword>
<reference evidence="19" key="1">
    <citation type="submission" date="2020-10" db="EMBL/GenBank/DDBJ databases">
        <authorList>
            <person name="Gilroy R."/>
        </authorList>
    </citation>
    <scope>NUCLEOTIDE SEQUENCE</scope>
    <source>
        <strain evidence="19">6919</strain>
    </source>
</reference>
<dbReference type="Gene3D" id="3.10.560.10">
    <property type="entry name" value="Outer membrane lipoprotein wza domain like"/>
    <property type="match status" value="1"/>
</dbReference>
<evidence type="ECO:0000256" key="12">
    <source>
        <dbReference type="ARBA" id="ARBA00023139"/>
    </source>
</evidence>
<feature type="chain" id="PRO_5039250261" evidence="16">
    <location>
        <begin position="29"/>
        <end position="273"/>
    </location>
</feature>
<dbReference type="PANTHER" id="PTHR33619">
    <property type="entry name" value="POLYSACCHARIDE EXPORT PROTEIN GFCE-RELATED"/>
    <property type="match status" value="1"/>
</dbReference>
<dbReference type="AlphaFoldDB" id="A0A9D9IRQ6"/>
<evidence type="ECO:0000259" key="18">
    <source>
        <dbReference type="Pfam" id="PF22461"/>
    </source>
</evidence>
<dbReference type="PANTHER" id="PTHR33619:SF3">
    <property type="entry name" value="POLYSACCHARIDE EXPORT PROTEIN GFCE-RELATED"/>
    <property type="match status" value="1"/>
</dbReference>
<dbReference type="GO" id="GO:0015288">
    <property type="term" value="F:porin activity"/>
    <property type="evidence" value="ECO:0007669"/>
    <property type="project" value="UniProtKB-KW"/>
</dbReference>
<keyword evidence="13" id="KW-0998">Cell outer membrane</keyword>
<evidence type="ECO:0000256" key="11">
    <source>
        <dbReference type="ARBA" id="ARBA00023136"/>
    </source>
</evidence>
<feature type="domain" description="SLBB" evidence="18">
    <location>
        <begin position="150"/>
        <end position="229"/>
    </location>
</feature>
<evidence type="ECO:0000256" key="15">
    <source>
        <dbReference type="SAM" id="Phobius"/>
    </source>
</evidence>
<comment type="similarity">
    <text evidence="2">Belongs to the BexD/CtrA/VexA family.</text>
</comment>
<keyword evidence="6 15" id="KW-0812">Transmembrane</keyword>
<dbReference type="Pfam" id="PF02563">
    <property type="entry name" value="Poly_export"/>
    <property type="match status" value="1"/>
</dbReference>
<evidence type="ECO:0000256" key="16">
    <source>
        <dbReference type="SAM" id="SignalP"/>
    </source>
</evidence>
<dbReference type="EMBL" id="JADIMC010000075">
    <property type="protein sequence ID" value="MBO8476651.1"/>
    <property type="molecule type" value="Genomic_DNA"/>
</dbReference>
<evidence type="ECO:0000256" key="1">
    <source>
        <dbReference type="ARBA" id="ARBA00004571"/>
    </source>
</evidence>
<evidence type="ECO:0000256" key="10">
    <source>
        <dbReference type="ARBA" id="ARBA00023114"/>
    </source>
</evidence>
<evidence type="ECO:0000256" key="2">
    <source>
        <dbReference type="ARBA" id="ARBA00009450"/>
    </source>
</evidence>
<accession>A0A9D9IRQ6</accession>
<evidence type="ECO:0000256" key="13">
    <source>
        <dbReference type="ARBA" id="ARBA00023237"/>
    </source>
</evidence>
<keyword evidence="5" id="KW-0762">Sugar transport</keyword>
<keyword evidence="14" id="KW-0449">Lipoprotein</keyword>
<dbReference type="PROSITE" id="PS51257">
    <property type="entry name" value="PROKAR_LIPOPROTEIN"/>
    <property type="match status" value="1"/>
</dbReference>
<evidence type="ECO:0000256" key="9">
    <source>
        <dbReference type="ARBA" id="ARBA00023065"/>
    </source>
</evidence>
<feature type="transmembrane region" description="Helical" evidence="15">
    <location>
        <begin position="251"/>
        <end position="271"/>
    </location>
</feature>
<comment type="caution">
    <text evidence="19">The sequence shown here is derived from an EMBL/GenBank/DDBJ whole genome shotgun (WGS) entry which is preliminary data.</text>
</comment>
<dbReference type="Proteomes" id="UP000823598">
    <property type="component" value="Unassembled WGS sequence"/>
</dbReference>
<keyword evidence="3" id="KW-0813">Transport</keyword>
<name>A0A9D9IRQ6_9BACT</name>
<evidence type="ECO:0000256" key="5">
    <source>
        <dbReference type="ARBA" id="ARBA00022597"/>
    </source>
</evidence>
<dbReference type="InterPro" id="IPR003715">
    <property type="entry name" value="Poly_export_N"/>
</dbReference>
<dbReference type="InterPro" id="IPR054765">
    <property type="entry name" value="SLBB_dom"/>
</dbReference>
<keyword evidence="15" id="KW-1133">Transmembrane helix</keyword>
<feature type="domain" description="Polysaccharide export protein N-terminal" evidence="17">
    <location>
        <begin position="45"/>
        <end position="146"/>
    </location>
</feature>
<dbReference type="GO" id="GO:0046930">
    <property type="term" value="C:pore complex"/>
    <property type="evidence" value="ECO:0007669"/>
    <property type="project" value="UniProtKB-KW"/>
</dbReference>
<organism evidence="19 20">
    <name type="scientific">Candidatus Limisoma faecipullorum</name>
    <dbReference type="NCBI Taxonomy" id="2840854"/>
    <lineage>
        <taxon>Bacteria</taxon>
        <taxon>Pseudomonadati</taxon>
        <taxon>Bacteroidota</taxon>
        <taxon>Bacteroidia</taxon>
        <taxon>Bacteroidales</taxon>
        <taxon>Candidatus Limisoma</taxon>
    </lineage>
</organism>
<evidence type="ECO:0000313" key="20">
    <source>
        <dbReference type="Proteomes" id="UP000823598"/>
    </source>
</evidence>
<evidence type="ECO:0000256" key="7">
    <source>
        <dbReference type="ARBA" id="ARBA00022729"/>
    </source>
</evidence>
<keyword evidence="8" id="KW-0625">Polysaccharide transport</keyword>
<gene>
    <name evidence="19" type="ORF">IAB88_06630</name>
</gene>
<evidence type="ECO:0000256" key="6">
    <source>
        <dbReference type="ARBA" id="ARBA00022692"/>
    </source>
</evidence>
<proteinExistence type="inferred from homology"/>
<keyword evidence="7 16" id="KW-0732">Signal</keyword>
<comment type="subcellular location">
    <subcellularLocation>
        <location evidence="1">Cell outer membrane</location>
        <topology evidence="1">Multi-pass membrane protein</topology>
    </subcellularLocation>
</comment>
<keyword evidence="12" id="KW-0564">Palmitate</keyword>
<dbReference type="GO" id="GO:0006811">
    <property type="term" value="P:monoatomic ion transport"/>
    <property type="evidence" value="ECO:0007669"/>
    <property type="project" value="UniProtKB-KW"/>
</dbReference>
<dbReference type="GO" id="GO:0015159">
    <property type="term" value="F:polysaccharide transmembrane transporter activity"/>
    <property type="evidence" value="ECO:0007669"/>
    <property type="project" value="InterPro"/>
</dbReference>
<evidence type="ECO:0000313" key="19">
    <source>
        <dbReference type="EMBL" id="MBO8476651.1"/>
    </source>
</evidence>
<reference evidence="19" key="2">
    <citation type="journal article" date="2021" name="PeerJ">
        <title>Extensive microbial diversity within the chicken gut microbiome revealed by metagenomics and culture.</title>
        <authorList>
            <person name="Gilroy R."/>
            <person name="Ravi A."/>
            <person name="Getino M."/>
            <person name="Pursley I."/>
            <person name="Horton D.L."/>
            <person name="Alikhan N.F."/>
            <person name="Baker D."/>
            <person name="Gharbi K."/>
            <person name="Hall N."/>
            <person name="Watson M."/>
            <person name="Adriaenssens E.M."/>
            <person name="Foster-Nyarko E."/>
            <person name="Jarju S."/>
            <person name="Secka A."/>
            <person name="Antonio M."/>
            <person name="Oren A."/>
            <person name="Chaudhuri R.R."/>
            <person name="La Ragione R."/>
            <person name="Hildebrand F."/>
            <person name="Pallen M.J."/>
        </authorList>
    </citation>
    <scope>NUCLEOTIDE SEQUENCE</scope>
    <source>
        <strain evidence="19">6919</strain>
    </source>
</reference>
<protein>
    <submittedName>
        <fullName evidence="19">Polysaccharide biosynthesis/export family protein</fullName>
    </submittedName>
</protein>
<dbReference type="InterPro" id="IPR049712">
    <property type="entry name" value="Poly_export"/>
</dbReference>
<evidence type="ECO:0000259" key="17">
    <source>
        <dbReference type="Pfam" id="PF02563"/>
    </source>
</evidence>
<evidence type="ECO:0000256" key="4">
    <source>
        <dbReference type="ARBA" id="ARBA00022452"/>
    </source>
</evidence>